<dbReference type="AlphaFoldDB" id="A0AA36I527"/>
<proteinExistence type="predicted"/>
<organism evidence="1 2">
    <name type="scientific">Effrenium voratum</name>
    <dbReference type="NCBI Taxonomy" id="2562239"/>
    <lineage>
        <taxon>Eukaryota</taxon>
        <taxon>Sar</taxon>
        <taxon>Alveolata</taxon>
        <taxon>Dinophyceae</taxon>
        <taxon>Suessiales</taxon>
        <taxon>Symbiodiniaceae</taxon>
        <taxon>Effrenium</taxon>
    </lineage>
</organism>
<accession>A0AA36I527</accession>
<dbReference type="EMBL" id="CAUJNA010000785">
    <property type="protein sequence ID" value="CAJ1381177.1"/>
    <property type="molecule type" value="Genomic_DNA"/>
</dbReference>
<evidence type="ECO:0000313" key="1">
    <source>
        <dbReference type="EMBL" id="CAJ1381177.1"/>
    </source>
</evidence>
<sequence>MALPKLRGEQRGKGVTGICCHISTPNCLNPKRYGCKEHPHQADHSIYISLGSQFSQSHQLTCDVLRNVPIFMPEHLPKYLFQQGHESYDHRWAGRRMDPRTQTLWPDTEESPFEERSIDAVHRILQFSDYFRFPHVQYFASIPDLLERLPQSDFVEISHSMAAFNQDALIETGATWRRLLDSVL</sequence>
<protein>
    <submittedName>
        <fullName evidence="1">Uncharacterized protein</fullName>
    </submittedName>
</protein>
<evidence type="ECO:0000313" key="2">
    <source>
        <dbReference type="Proteomes" id="UP001178507"/>
    </source>
</evidence>
<gene>
    <name evidence="1" type="ORF">EVOR1521_LOCUS8952</name>
</gene>
<name>A0AA36I527_9DINO</name>
<dbReference type="Proteomes" id="UP001178507">
    <property type="component" value="Unassembled WGS sequence"/>
</dbReference>
<comment type="caution">
    <text evidence="1">The sequence shown here is derived from an EMBL/GenBank/DDBJ whole genome shotgun (WGS) entry which is preliminary data.</text>
</comment>
<keyword evidence="2" id="KW-1185">Reference proteome</keyword>
<reference evidence="1" key="1">
    <citation type="submission" date="2023-08" db="EMBL/GenBank/DDBJ databases">
        <authorList>
            <person name="Chen Y."/>
            <person name="Shah S."/>
            <person name="Dougan E. K."/>
            <person name="Thang M."/>
            <person name="Chan C."/>
        </authorList>
    </citation>
    <scope>NUCLEOTIDE SEQUENCE</scope>
</reference>